<accession>A0AAQ3RCL4</accession>
<dbReference type="Pfam" id="PF26118">
    <property type="entry name" value="DUF8035"/>
    <property type="match status" value="1"/>
</dbReference>
<dbReference type="PANTHER" id="PTHR24216">
    <property type="entry name" value="PAXILLIN-RELATED"/>
    <property type="match status" value="1"/>
</dbReference>
<feature type="compositionally biased region" description="Basic and acidic residues" evidence="1">
    <location>
        <begin position="160"/>
        <end position="177"/>
    </location>
</feature>
<feature type="compositionally biased region" description="Pro residues" evidence="1">
    <location>
        <begin position="450"/>
        <end position="460"/>
    </location>
</feature>
<reference evidence="3 4" key="1">
    <citation type="submission" date="2023-11" db="EMBL/GenBank/DDBJ databases">
        <title>An acidophilic fungus is an integral part of prey digestion in a carnivorous sundew plant.</title>
        <authorList>
            <person name="Tsai I.J."/>
        </authorList>
    </citation>
    <scope>NUCLEOTIDE SEQUENCE [LARGE SCALE GENOMIC DNA]</scope>
    <source>
        <strain evidence="3">169a</strain>
    </source>
</reference>
<dbReference type="InterPro" id="IPR058348">
    <property type="entry name" value="DUF8035"/>
</dbReference>
<feature type="compositionally biased region" description="Polar residues" evidence="1">
    <location>
        <begin position="507"/>
        <end position="516"/>
    </location>
</feature>
<feature type="region of interest" description="Disordered" evidence="1">
    <location>
        <begin position="599"/>
        <end position="618"/>
    </location>
</feature>
<protein>
    <recommendedName>
        <fullName evidence="2">DUF8035 domain-containing protein</fullName>
    </recommendedName>
</protein>
<evidence type="ECO:0000256" key="1">
    <source>
        <dbReference type="SAM" id="MobiDB-lite"/>
    </source>
</evidence>
<feature type="region of interest" description="Disordered" evidence="1">
    <location>
        <begin position="717"/>
        <end position="741"/>
    </location>
</feature>
<evidence type="ECO:0000259" key="2">
    <source>
        <dbReference type="Pfam" id="PF26118"/>
    </source>
</evidence>
<organism evidence="3 4">
    <name type="scientific">Acrodontium crateriforme</name>
    <dbReference type="NCBI Taxonomy" id="150365"/>
    <lineage>
        <taxon>Eukaryota</taxon>
        <taxon>Fungi</taxon>
        <taxon>Dikarya</taxon>
        <taxon>Ascomycota</taxon>
        <taxon>Pezizomycotina</taxon>
        <taxon>Dothideomycetes</taxon>
        <taxon>Dothideomycetidae</taxon>
        <taxon>Mycosphaerellales</taxon>
        <taxon>Teratosphaeriaceae</taxon>
        <taxon>Acrodontium</taxon>
    </lineage>
</organism>
<feature type="region of interest" description="Disordered" evidence="1">
    <location>
        <begin position="248"/>
        <end position="534"/>
    </location>
</feature>
<keyword evidence="4" id="KW-1185">Reference proteome</keyword>
<name>A0AAQ3RCL4_9PEZI</name>
<feature type="compositionally biased region" description="Basic and acidic residues" evidence="1">
    <location>
        <begin position="375"/>
        <end position="411"/>
    </location>
</feature>
<proteinExistence type="predicted"/>
<feature type="compositionally biased region" description="Pro residues" evidence="1">
    <location>
        <begin position="412"/>
        <end position="425"/>
    </location>
</feature>
<feature type="compositionally biased region" description="Basic and acidic residues" evidence="1">
    <location>
        <begin position="186"/>
        <end position="235"/>
    </location>
</feature>
<feature type="compositionally biased region" description="Basic and acidic residues" evidence="1">
    <location>
        <begin position="517"/>
        <end position="531"/>
    </location>
</feature>
<feature type="compositionally biased region" description="Basic and acidic residues" evidence="1">
    <location>
        <begin position="137"/>
        <end position="152"/>
    </location>
</feature>
<dbReference type="PANTHER" id="PTHR24216:SF65">
    <property type="entry name" value="PAXILLIN-LIKE PROTEIN 1"/>
    <property type="match status" value="1"/>
</dbReference>
<dbReference type="AlphaFoldDB" id="A0AAQ3RCL4"/>
<feature type="region of interest" description="Disordered" evidence="1">
    <location>
        <begin position="1"/>
        <end position="235"/>
    </location>
</feature>
<sequence>MSRYSDRYDDRDSDYRPSRRYREDDDELEIDINRTRDGRRNETIVKERERDRDTVISKSRRSDRGPRLPDILREDYDQNSGSGALIVKEVIKEDRRDDDSYVRARNRPRPEERVEKEEIIIRERSRDPRPPYPQSEISEREEIVYRDRDRARSRPPANRHRSEEEIDIKIKRSERDSNPPPPRSEAPSRVEYRERDIEIRETDIEETRSRGGDRRRPPPREIDKEEIIIREDRRGPLRHEVDKEELIIREERRGPPRRERDEEEIIIREDRRGPARREVDEEIIIRESDRRRDRSRRGYRERDVTEEIEIRERSSAPRQRADSRGILVGKEREEWIVRKPRNEPPPPRDFEKEEIIIRRKERSPSPEPPPPPKPYKKEEIVIRRKERSPSPEPPRDYEKEQIIIRRTERSPSPEPRAPTPPPIVRPPIIQEIITHHHHIDHGFVRAKSLSPPPPPPPPSPPKEDNLEIEIRRKGMRNGKPYDEDIIFEQDLNELKERSVSRGPAPRRSSNQRSVSMTERRRSPSQRRRYDDDTVAEEADYYNRRAVSRGYPGEAWNGATRDWGLVDIPPGTERVRMDGQGGGREEITWDRYNGARRGRFTTGDRTYGPDYNAPSPPRNERIEETKITERRIVEETSHGKSRDKMWTEITKDLVLKEAIVEMGYSFEETDQFFYVVEYLRYEDVLRLVQLTEDIRRERRERIRELQWEREERERLAAPKLLPAPPLPGAFPPPPPPMPPGYEEKIYEREYIIDRDKRRYR</sequence>
<dbReference type="EMBL" id="CP138593">
    <property type="protein sequence ID" value="WPH05041.1"/>
    <property type="molecule type" value="Genomic_DNA"/>
</dbReference>
<feature type="compositionally biased region" description="Basic and acidic residues" evidence="1">
    <location>
        <begin position="31"/>
        <end position="76"/>
    </location>
</feature>
<evidence type="ECO:0000313" key="4">
    <source>
        <dbReference type="Proteomes" id="UP001303373"/>
    </source>
</evidence>
<dbReference type="Proteomes" id="UP001303373">
    <property type="component" value="Chromosome 14"/>
</dbReference>
<gene>
    <name evidence="3" type="ORF">R9X50_00794000</name>
</gene>
<feature type="compositionally biased region" description="Basic and acidic residues" evidence="1">
    <location>
        <begin position="89"/>
        <end position="129"/>
    </location>
</feature>
<feature type="compositionally biased region" description="Pro residues" evidence="1">
    <location>
        <begin position="720"/>
        <end position="738"/>
    </location>
</feature>
<feature type="compositionally biased region" description="Basic and acidic residues" evidence="1">
    <location>
        <begin position="461"/>
        <end position="472"/>
    </location>
</feature>
<feature type="domain" description="DUF8035" evidence="2">
    <location>
        <begin position="642"/>
        <end position="696"/>
    </location>
</feature>
<evidence type="ECO:0000313" key="3">
    <source>
        <dbReference type="EMBL" id="WPH05041.1"/>
    </source>
</evidence>
<feature type="compositionally biased region" description="Basic and acidic residues" evidence="1">
    <location>
        <begin position="1"/>
        <end position="23"/>
    </location>
</feature>
<feature type="compositionally biased region" description="Basic and acidic residues" evidence="1">
    <location>
        <begin position="248"/>
        <end position="364"/>
    </location>
</feature>